<dbReference type="InterPro" id="IPR009057">
    <property type="entry name" value="Homeodomain-like_sf"/>
</dbReference>
<keyword evidence="7" id="KW-1185">Reference proteome</keyword>
<evidence type="ECO:0000313" key="7">
    <source>
        <dbReference type="Proteomes" id="UP000183685"/>
    </source>
</evidence>
<feature type="DNA-binding region" description="H-T-H motif" evidence="4">
    <location>
        <begin position="30"/>
        <end position="49"/>
    </location>
</feature>
<evidence type="ECO:0000256" key="4">
    <source>
        <dbReference type="PROSITE-ProRule" id="PRU00335"/>
    </source>
</evidence>
<dbReference type="Pfam" id="PF00440">
    <property type="entry name" value="TetR_N"/>
    <property type="match status" value="1"/>
</dbReference>
<accession>A0A1G7E6I9</accession>
<dbReference type="PANTHER" id="PTHR30055">
    <property type="entry name" value="HTH-TYPE TRANSCRIPTIONAL REGULATOR RUTR"/>
    <property type="match status" value="1"/>
</dbReference>
<reference evidence="6 7" key="1">
    <citation type="submission" date="2016-10" db="EMBL/GenBank/DDBJ databases">
        <authorList>
            <person name="de Groot N.N."/>
        </authorList>
    </citation>
    <scope>NUCLEOTIDE SEQUENCE [LARGE SCALE GENOMIC DNA]</scope>
    <source>
        <strain evidence="6 7">CGMCC 1.9109</strain>
    </source>
</reference>
<dbReference type="RefSeq" id="WP_068301122.1">
    <property type="nucleotide sequence ID" value="NZ_FNAK01000008.1"/>
</dbReference>
<dbReference type="PROSITE" id="PS50977">
    <property type="entry name" value="HTH_TETR_2"/>
    <property type="match status" value="1"/>
</dbReference>
<keyword evidence="2 4" id="KW-0238">DNA-binding</keyword>
<dbReference type="GO" id="GO:0003700">
    <property type="term" value="F:DNA-binding transcription factor activity"/>
    <property type="evidence" value="ECO:0007669"/>
    <property type="project" value="TreeGrafter"/>
</dbReference>
<keyword evidence="3" id="KW-0804">Transcription</keyword>
<proteinExistence type="predicted"/>
<dbReference type="GO" id="GO:0000976">
    <property type="term" value="F:transcription cis-regulatory region binding"/>
    <property type="evidence" value="ECO:0007669"/>
    <property type="project" value="TreeGrafter"/>
</dbReference>
<evidence type="ECO:0000256" key="3">
    <source>
        <dbReference type="ARBA" id="ARBA00023163"/>
    </source>
</evidence>
<evidence type="ECO:0000313" key="6">
    <source>
        <dbReference type="EMBL" id="SDE59253.1"/>
    </source>
</evidence>
<dbReference type="InterPro" id="IPR050109">
    <property type="entry name" value="HTH-type_TetR-like_transc_reg"/>
</dbReference>
<dbReference type="EMBL" id="FNAK01000008">
    <property type="protein sequence ID" value="SDE59253.1"/>
    <property type="molecule type" value="Genomic_DNA"/>
</dbReference>
<gene>
    <name evidence="6" type="ORF">SAMN04488071_3305</name>
</gene>
<sequence>METERKDLGREDWIKAGMTALFEEGIRAVKVDRLAKRLKITRGSFYWHFKDQADLLQSMISHWTEDQLGHAKALESDAGAPTGLARIRAIIERIRDKDIEHDVAMRVWAYDHKPAADAVAIVDAARLRLVEASFAETGLPKADAHFRAHLLYYFQLGDQLSRERPTKEERNTQFEMLTDLLARK</sequence>
<evidence type="ECO:0000259" key="5">
    <source>
        <dbReference type="PROSITE" id="PS50977"/>
    </source>
</evidence>
<dbReference type="Proteomes" id="UP000183685">
    <property type="component" value="Unassembled WGS sequence"/>
</dbReference>
<dbReference type="PANTHER" id="PTHR30055:SF234">
    <property type="entry name" value="HTH-TYPE TRANSCRIPTIONAL REGULATOR BETI"/>
    <property type="match status" value="1"/>
</dbReference>
<name>A0A1G7E6I9_9PROT</name>
<keyword evidence="1" id="KW-0805">Transcription regulation</keyword>
<dbReference type="OrthoDB" id="3218408at2"/>
<dbReference type="STRING" id="637679.GCA_001550055_00084"/>
<organism evidence="6 7">
    <name type="scientific">Kordiimonas lacus</name>
    <dbReference type="NCBI Taxonomy" id="637679"/>
    <lineage>
        <taxon>Bacteria</taxon>
        <taxon>Pseudomonadati</taxon>
        <taxon>Pseudomonadota</taxon>
        <taxon>Alphaproteobacteria</taxon>
        <taxon>Kordiimonadales</taxon>
        <taxon>Kordiimonadaceae</taxon>
        <taxon>Kordiimonas</taxon>
    </lineage>
</organism>
<protein>
    <submittedName>
        <fullName evidence="6">Transcriptional regulator, TetR family</fullName>
    </submittedName>
</protein>
<dbReference type="InterPro" id="IPR001647">
    <property type="entry name" value="HTH_TetR"/>
</dbReference>
<evidence type="ECO:0000256" key="1">
    <source>
        <dbReference type="ARBA" id="ARBA00023015"/>
    </source>
</evidence>
<dbReference type="Gene3D" id="1.10.357.10">
    <property type="entry name" value="Tetracycline Repressor, domain 2"/>
    <property type="match status" value="1"/>
</dbReference>
<dbReference type="AlphaFoldDB" id="A0A1G7E6I9"/>
<evidence type="ECO:0000256" key="2">
    <source>
        <dbReference type="ARBA" id="ARBA00023125"/>
    </source>
</evidence>
<dbReference type="SUPFAM" id="SSF46689">
    <property type="entry name" value="Homeodomain-like"/>
    <property type="match status" value="1"/>
</dbReference>
<feature type="domain" description="HTH tetR-type" evidence="5">
    <location>
        <begin position="7"/>
        <end position="67"/>
    </location>
</feature>